<dbReference type="InterPro" id="IPR043129">
    <property type="entry name" value="ATPase_NBD"/>
</dbReference>
<accession>A0A9P8BP75</accession>
<feature type="signal peptide" evidence="4">
    <location>
        <begin position="1"/>
        <end position="26"/>
    </location>
</feature>
<keyword evidence="3" id="KW-0067">ATP-binding</keyword>
<dbReference type="PANTHER" id="PTHR19375">
    <property type="entry name" value="HEAT SHOCK PROTEIN 70KDA"/>
    <property type="match status" value="1"/>
</dbReference>
<dbReference type="GO" id="GO:0005524">
    <property type="term" value="F:ATP binding"/>
    <property type="evidence" value="ECO:0007669"/>
    <property type="project" value="UniProtKB-KW"/>
</dbReference>
<dbReference type="OrthoDB" id="2398755at2759"/>
<dbReference type="Pfam" id="PF00012">
    <property type="entry name" value="HSP70"/>
    <property type="match status" value="1"/>
</dbReference>
<keyword evidence="2" id="KW-0547">Nucleotide-binding</keyword>
<reference evidence="5" key="1">
    <citation type="submission" date="2021-06" db="EMBL/GenBank/DDBJ databases">
        <title>Genome Sequence of Mortierella hyaline Strain SCG-10, a Cold-Adapted, Nitrate-Reducing Fungus Isolated from Soil in Minnesota, USA.</title>
        <authorList>
            <person name="Aldossari N."/>
        </authorList>
    </citation>
    <scope>NUCLEOTIDE SEQUENCE</scope>
    <source>
        <strain evidence="5">SCG-10</strain>
    </source>
</reference>
<dbReference type="InterPro" id="IPR013126">
    <property type="entry name" value="Hsp_70_fam"/>
</dbReference>
<dbReference type="AlphaFoldDB" id="A0A9P8BP75"/>
<dbReference type="Proteomes" id="UP000707451">
    <property type="component" value="Unassembled WGS sequence"/>
</dbReference>
<comment type="similarity">
    <text evidence="1">Belongs to the heat shock protein 70 family.</text>
</comment>
<evidence type="ECO:0000256" key="4">
    <source>
        <dbReference type="SAM" id="SignalP"/>
    </source>
</evidence>
<comment type="caution">
    <text evidence="5">The sequence shown here is derived from an EMBL/GenBank/DDBJ whole genome shotgun (WGS) entry which is preliminary data.</text>
</comment>
<name>A0A9P8BP75_9FUNG</name>
<dbReference type="GO" id="GO:0140662">
    <property type="term" value="F:ATP-dependent protein folding chaperone"/>
    <property type="evidence" value="ECO:0007669"/>
    <property type="project" value="InterPro"/>
</dbReference>
<keyword evidence="4" id="KW-0732">Signal</keyword>
<gene>
    <name evidence="5" type="primary">HSPA5</name>
    <name evidence="5" type="ORF">KI688_004640</name>
</gene>
<proteinExistence type="inferred from homology"/>
<dbReference type="SUPFAM" id="SSF53067">
    <property type="entry name" value="Actin-like ATPase domain"/>
    <property type="match status" value="2"/>
</dbReference>
<evidence type="ECO:0000313" key="5">
    <source>
        <dbReference type="EMBL" id="KAG9063040.1"/>
    </source>
</evidence>
<evidence type="ECO:0000313" key="6">
    <source>
        <dbReference type="Proteomes" id="UP000707451"/>
    </source>
</evidence>
<dbReference type="FunFam" id="3.30.420.40:FF:000028">
    <property type="entry name" value="heat shock 70 kDa protein-like"/>
    <property type="match status" value="1"/>
</dbReference>
<evidence type="ECO:0000256" key="2">
    <source>
        <dbReference type="ARBA" id="ARBA00022741"/>
    </source>
</evidence>
<sequence>MIPRRSCWALVCLVVLLFSTLCTVTADNCHYDHELRAVTPATTELTISDPNVKSHYVEMPNNCYPTGQEYGTVLAIDVGALYTTAGYNAKDGEFTLVRNEHGDTKTPNVIASLPTNDNTTVITTMVRHMRELTEAQIGNDTKITNIVLVVPGGFDYFQKRVVQQAVEVAEEKTRLKVLRVLGRHIAGSMAYGFDNEFIYGENGIRQPDVRELVAVNLEETGFDVGLWELDSGVYDNMGLIERRGGGGFGEVAADRAVMEGIVDMFLRGPKGSFSAEEEVEIRQPQKAILGDEISMGRLRREVTKVNNVFSASSFHIQPVTDTTLDISSHHTVRIEIDSFFDDRDLSLSLNLPQWQDLRSRSLTSILDTIDEVLEKSEVIDDYAKGTMKPLDKSEVDHVLVMGSSTRIPEAIQLIERHFRGRLSVPLTIEPGSSSQIPELVPLVEGHFERKVEIPETMDPALASDRGAGITVRKVEDDI</sequence>
<evidence type="ECO:0000256" key="3">
    <source>
        <dbReference type="ARBA" id="ARBA00022840"/>
    </source>
</evidence>
<evidence type="ECO:0000256" key="1">
    <source>
        <dbReference type="ARBA" id="ARBA00007381"/>
    </source>
</evidence>
<protein>
    <submittedName>
        <fullName evidence="5">Endoplasmic reticulum chaperone BiP</fullName>
    </submittedName>
</protein>
<keyword evidence="6" id="KW-1185">Reference proteome</keyword>
<organism evidence="5 6">
    <name type="scientific">Linnemannia hyalina</name>
    <dbReference type="NCBI Taxonomy" id="64524"/>
    <lineage>
        <taxon>Eukaryota</taxon>
        <taxon>Fungi</taxon>
        <taxon>Fungi incertae sedis</taxon>
        <taxon>Mucoromycota</taxon>
        <taxon>Mortierellomycotina</taxon>
        <taxon>Mortierellomycetes</taxon>
        <taxon>Mortierellales</taxon>
        <taxon>Mortierellaceae</taxon>
        <taxon>Linnemannia</taxon>
    </lineage>
</organism>
<dbReference type="EMBL" id="JAHRHY010000017">
    <property type="protein sequence ID" value="KAG9063040.1"/>
    <property type="molecule type" value="Genomic_DNA"/>
</dbReference>
<feature type="chain" id="PRO_5040283519" evidence="4">
    <location>
        <begin position="27"/>
        <end position="478"/>
    </location>
</feature>
<dbReference type="Gene3D" id="3.30.420.40">
    <property type="match status" value="1"/>
</dbReference>